<dbReference type="InterPro" id="IPR013549">
    <property type="entry name" value="DUF1731"/>
</dbReference>
<dbReference type="InterPro" id="IPR010099">
    <property type="entry name" value="SDR39U1"/>
</dbReference>
<dbReference type="RefSeq" id="WP_101355051.1">
    <property type="nucleotide sequence ID" value="NZ_PIQO01000012.1"/>
</dbReference>
<feature type="domain" description="DUF1731" evidence="3">
    <location>
        <begin position="252"/>
        <end position="298"/>
    </location>
</feature>
<dbReference type="NCBIfam" id="TIGR01777">
    <property type="entry name" value="yfcH"/>
    <property type="match status" value="1"/>
</dbReference>
<keyword evidence="5" id="KW-1185">Reference proteome</keyword>
<dbReference type="PANTHER" id="PTHR11092">
    <property type="entry name" value="SUGAR NUCLEOTIDE EPIMERASE RELATED"/>
    <property type="match status" value="1"/>
</dbReference>
<evidence type="ECO:0000313" key="4">
    <source>
        <dbReference type="EMBL" id="PKR84134.1"/>
    </source>
</evidence>
<comment type="similarity">
    <text evidence="1">Belongs to the NAD(P)-dependent epimerase/dehydratase family. SDR39U1 subfamily.</text>
</comment>
<evidence type="ECO:0000259" key="3">
    <source>
        <dbReference type="Pfam" id="PF08338"/>
    </source>
</evidence>
<proteinExistence type="inferred from homology"/>
<name>A0A2N3LHT9_9BACI</name>
<dbReference type="Gene3D" id="3.40.50.720">
    <property type="entry name" value="NAD(P)-binding Rossmann-like Domain"/>
    <property type="match status" value="1"/>
</dbReference>
<dbReference type="Pfam" id="PF01370">
    <property type="entry name" value="Epimerase"/>
    <property type="match status" value="1"/>
</dbReference>
<dbReference type="AlphaFoldDB" id="A0A2N3LHT9"/>
<gene>
    <name evidence="4" type="ORF">CWO92_15115</name>
</gene>
<dbReference type="OrthoDB" id="9801773at2"/>
<comment type="caution">
    <text evidence="4">The sequence shown here is derived from an EMBL/GenBank/DDBJ whole genome shotgun (WGS) entry which is preliminary data.</text>
</comment>
<accession>A0A2N3LHT9</accession>
<reference evidence="4 5" key="1">
    <citation type="submission" date="2017-11" db="EMBL/GenBank/DDBJ databases">
        <title>Bacillus camelliae sp. nov., isolated from pu'er tea.</title>
        <authorList>
            <person name="Niu L."/>
        </authorList>
    </citation>
    <scope>NUCLEOTIDE SEQUENCE [LARGE SCALE GENOMIC DNA]</scope>
    <source>
        <strain evidence="4 5">7578-1</strain>
    </source>
</reference>
<organism evidence="4 5">
    <name type="scientific">Heyndrickxia camelliae</name>
    <dbReference type="NCBI Taxonomy" id="1707093"/>
    <lineage>
        <taxon>Bacteria</taxon>
        <taxon>Bacillati</taxon>
        <taxon>Bacillota</taxon>
        <taxon>Bacilli</taxon>
        <taxon>Bacillales</taxon>
        <taxon>Bacillaceae</taxon>
        <taxon>Heyndrickxia</taxon>
    </lineage>
</organism>
<sequence length="302" mass="33603">MHIVISGGSGFLGKRLQMYLLNNGHQVTILTRNIDGKQELQGVKLVEWMNEGNDPEAELKDVDAIIHLAGESIGGSRWTKSKKERILSSRLNTTKEIYRIISNLGKKPQVLIQASAVGYYGMSEEETYTEESASAANDFLASVVKKWENEAKDIQQLNIRTVFTRFGVILGNGGALPLMVLPYKLGIGGTIGSGKQWISWVHVDDAVQMIVYAITHTDINGPMNVTAPNPVQMKEFGQTISKVLRRPHWMPVPSFLMKLGLGEMSDMLLKGQYVIPEIAMKHGYTFQYLVLENALENILGKK</sequence>
<dbReference type="Proteomes" id="UP000233440">
    <property type="component" value="Unassembled WGS sequence"/>
</dbReference>
<protein>
    <submittedName>
        <fullName evidence="4">TIGR01777 family protein</fullName>
    </submittedName>
</protein>
<feature type="domain" description="NAD-dependent epimerase/dehydratase" evidence="2">
    <location>
        <begin position="3"/>
        <end position="224"/>
    </location>
</feature>
<dbReference type="CDD" id="cd05242">
    <property type="entry name" value="SDR_a8"/>
    <property type="match status" value="1"/>
</dbReference>
<evidence type="ECO:0000256" key="1">
    <source>
        <dbReference type="ARBA" id="ARBA00009353"/>
    </source>
</evidence>
<evidence type="ECO:0000259" key="2">
    <source>
        <dbReference type="Pfam" id="PF01370"/>
    </source>
</evidence>
<dbReference type="InterPro" id="IPR036291">
    <property type="entry name" value="NAD(P)-bd_dom_sf"/>
</dbReference>
<dbReference type="InterPro" id="IPR001509">
    <property type="entry name" value="Epimerase_deHydtase"/>
</dbReference>
<evidence type="ECO:0000313" key="5">
    <source>
        <dbReference type="Proteomes" id="UP000233440"/>
    </source>
</evidence>
<dbReference type="EMBL" id="PIQO01000012">
    <property type="protein sequence ID" value="PKR84134.1"/>
    <property type="molecule type" value="Genomic_DNA"/>
</dbReference>
<dbReference type="SUPFAM" id="SSF51735">
    <property type="entry name" value="NAD(P)-binding Rossmann-fold domains"/>
    <property type="match status" value="1"/>
</dbReference>
<dbReference type="PANTHER" id="PTHR11092:SF0">
    <property type="entry name" value="EPIMERASE FAMILY PROTEIN SDR39U1"/>
    <property type="match status" value="1"/>
</dbReference>
<dbReference type="Pfam" id="PF08338">
    <property type="entry name" value="DUF1731"/>
    <property type="match status" value="1"/>
</dbReference>